<evidence type="ECO:0000313" key="5">
    <source>
        <dbReference type="Proteomes" id="UP000570288"/>
    </source>
</evidence>
<gene>
    <name evidence="4" type="primary">Lpin3</name>
    <name evidence="4" type="ORF">OXYMAD_R05129</name>
</gene>
<evidence type="ECO:0000259" key="2">
    <source>
        <dbReference type="Pfam" id="PF04571"/>
    </source>
</evidence>
<feature type="region of interest" description="Disordered" evidence="1">
    <location>
        <begin position="359"/>
        <end position="395"/>
    </location>
</feature>
<dbReference type="GO" id="GO:0008195">
    <property type="term" value="F:phosphatidate phosphatase activity"/>
    <property type="evidence" value="ECO:0007669"/>
    <property type="project" value="TreeGrafter"/>
</dbReference>
<feature type="domain" description="Lipin middle" evidence="3">
    <location>
        <begin position="459"/>
        <end position="552"/>
    </location>
</feature>
<dbReference type="GO" id="GO:0003713">
    <property type="term" value="F:transcription coactivator activity"/>
    <property type="evidence" value="ECO:0007669"/>
    <property type="project" value="TreeGrafter"/>
</dbReference>
<evidence type="ECO:0000256" key="1">
    <source>
        <dbReference type="SAM" id="MobiDB-lite"/>
    </source>
</evidence>
<proteinExistence type="predicted"/>
<organism evidence="4 5">
    <name type="scientific">Oxylabes madagascariensis</name>
    <name type="common">white-throated Oxylabes</name>
    <dbReference type="NCBI Taxonomy" id="98144"/>
    <lineage>
        <taxon>Eukaryota</taxon>
        <taxon>Metazoa</taxon>
        <taxon>Chordata</taxon>
        <taxon>Craniata</taxon>
        <taxon>Vertebrata</taxon>
        <taxon>Euteleostomi</taxon>
        <taxon>Archelosauria</taxon>
        <taxon>Archosauria</taxon>
        <taxon>Dinosauria</taxon>
        <taxon>Saurischia</taxon>
        <taxon>Theropoda</taxon>
        <taxon>Coelurosauria</taxon>
        <taxon>Aves</taxon>
        <taxon>Neognathae</taxon>
        <taxon>Neoaves</taxon>
        <taxon>Telluraves</taxon>
        <taxon>Australaves</taxon>
        <taxon>Passeriformes</taxon>
        <taxon>Sylvioidea</taxon>
        <taxon>Timaliidae</taxon>
        <taxon>Oxylabes</taxon>
    </lineage>
</organism>
<dbReference type="GO" id="GO:0019432">
    <property type="term" value="P:triglyceride biosynthetic process"/>
    <property type="evidence" value="ECO:0007669"/>
    <property type="project" value="TreeGrafter"/>
</dbReference>
<dbReference type="PANTHER" id="PTHR12181:SF62">
    <property type="entry name" value="PHOSPHATIDATE PHOSPHATASE LPIN3"/>
    <property type="match status" value="1"/>
</dbReference>
<name>A0A7L2R9T5_9PASS</name>
<dbReference type="Proteomes" id="UP000570288">
    <property type="component" value="Unassembled WGS sequence"/>
</dbReference>
<dbReference type="GO" id="GO:0009062">
    <property type="term" value="P:fatty acid catabolic process"/>
    <property type="evidence" value="ECO:0007669"/>
    <property type="project" value="TreeGrafter"/>
</dbReference>
<keyword evidence="5" id="KW-1185">Reference proteome</keyword>
<feature type="non-terminal residue" evidence="4">
    <location>
        <position position="568"/>
    </location>
</feature>
<dbReference type="GO" id="GO:0005634">
    <property type="term" value="C:nucleus"/>
    <property type="evidence" value="ECO:0007669"/>
    <property type="project" value="TreeGrafter"/>
</dbReference>
<feature type="domain" description="Lipin N-terminal" evidence="2">
    <location>
        <begin position="1"/>
        <end position="107"/>
    </location>
</feature>
<protein>
    <submittedName>
        <fullName evidence="4">LPIN3 phosphatase</fullName>
    </submittedName>
</protein>
<dbReference type="EMBL" id="VYZR01387563">
    <property type="protein sequence ID" value="NXS05981.1"/>
    <property type="molecule type" value="Genomic_DNA"/>
</dbReference>
<feature type="non-terminal residue" evidence="4">
    <location>
        <position position="1"/>
    </location>
</feature>
<dbReference type="Pfam" id="PF04571">
    <property type="entry name" value="Lipin_N"/>
    <property type="match status" value="1"/>
</dbReference>
<sequence length="568" mass="63214">MNYVGQLAESVLGTMKELYQDLNSATLSGCIDVVVVRQPDNSFKCSPFHVRFGKLGVLRSKEKVVDIEINGEPVDLQMKLGDNGEAFFVEESEEHEGRIPSYLCTSPICNERWSNYPVPPSYGLELSSAAVILRKRRRHKRRPKVKVVLDSDSDSCDETIREPCELPAPSTSSLSFLLCSNAAHSSFADLEETGSLQPREIRPYSDGELLAVDSFMLSRQSSPKSDSELEIKRQESFALGAESHLKWIWGKLPQIIAPAAPTISATLVLVDEATPLVATSEHPGGDSSPAEPQGIPCSLAVSVTEPTLAPQAENSISRLKDILHAVRAKRFLGAYSVPQEKQKGDVNLVPEVQPDVEPFEGATAPRQAGSEGPESQLERQRRQGERMTESIKSPHLGPSAIYLEDLSKPDSKPVALYICRSDTEQSLRPVTDPSNPLCFQLPPTLPANSPMDSDSMPTVALSLCGGLRGNRQISREMFMEHMVSYQQFAENPRLISDPNLVIMINKKYYNWAVAGPIVLALQAFQRNIPESTINELVKEKMPKRDRRSWFSWRRREFPTEGVCWKQWI</sequence>
<dbReference type="PANTHER" id="PTHR12181">
    <property type="entry name" value="LIPIN"/>
    <property type="match status" value="1"/>
</dbReference>
<dbReference type="GO" id="GO:0032869">
    <property type="term" value="P:cellular response to insulin stimulus"/>
    <property type="evidence" value="ECO:0007669"/>
    <property type="project" value="TreeGrafter"/>
</dbReference>
<dbReference type="InterPro" id="IPR007651">
    <property type="entry name" value="Lipin_N"/>
</dbReference>
<dbReference type="InterPro" id="IPR031703">
    <property type="entry name" value="Lipin_mid"/>
</dbReference>
<comment type="caution">
    <text evidence="4">The sequence shown here is derived from an EMBL/GenBank/DDBJ whole genome shotgun (WGS) entry which is preliminary data.</text>
</comment>
<evidence type="ECO:0000259" key="3">
    <source>
        <dbReference type="Pfam" id="PF16876"/>
    </source>
</evidence>
<evidence type="ECO:0000313" key="4">
    <source>
        <dbReference type="EMBL" id="NXS05981.1"/>
    </source>
</evidence>
<feature type="compositionally biased region" description="Basic and acidic residues" evidence="1">
    <location>
        <begin position="376"/>
        <end position="389"/>
    </location>
</feature>
<dbReference type="GO" id="GO:0045944">
    <property type="term" value="P:positive regulation of transcription by RNA polymerase II"/>
    <property type="evidence" value="ECO:0007669"/>
    <property type="project" value="TreeGrafter"/>
</dbReference>
<dbReference type="Pfam" id="PF16876">
    <property type="entry name" value="Lipin_mid"/>
    <property type="match status" value="1"/>
</dbReference>
<dbReference type="AlphaFoldDB" id="A0A7L2R9T5"/>
<dbReference type="InterPro" id="IPR026058">
    <property type="entry name" value="LIPIN"/>
</dbReference>
<dbReference type="OrthoDB" id="4567at2759"/>
<accession>A0A7L2R9T5</accession>
<reference evidence="4 5" key="1">
    <citation type="submission" date="2019-09" db="EMBL/GenBank/DDBJ databases">
        <title>Bird 10,000 Genomes (B10K) Project - Family phase.</title>
        <authorList>
            <person name="Zhang G."/>
        </authorList>
    </citation>
    <scope>NUCLEOTIDE SEQUENCE [LARGE SCALE GENOMIC DNA]</scope>
    <source>
        <strain evidence="4">B10K-DU-002-81</strain>
    </source>
</reference>